<dbReference type="AlphaFoldDB" id="A0A6A6HZE0"/>
<gene>
    <name evidence="1" type="ORF">BU26DRAFT_555230</name>
</gene>
<dbReference type="RefSeq" id="XP_033678142.1">
    <property type="nucleotide sequence ID" value="XM_033832310.1"/>
</dbReference>
<sequence length="189" mass="21257">MLLPASPRAPSRRPSSPEPWPLLDFLPLSPTVHPQSGIGSPLISPLVSPQRSRATTLDSTPLERTSFPIFRIQLTLFYYDRERIVKSNTTIIKGHYFTAQHANKAALDLAKCCRSEGDVVMLMDQKVYSEKCRLKNKFVIGKWEADVDAAACNLRLMDEVQTFMWRKVEGVLSGVVRILEGREADLSRG</sequence>
<name>A0A6A6HZE0_9PLEO</name>
<reference evidence="1" key="1">
    <citation type="journal article" date="2020" name="Stud. Mycol.">
        <title>101 Dothideomycetes genomes: a test case for predicting lifestyles and emergence of pathogens.</title>
        <authorList>
            <person name="Haridas S."/>
            <person name="Albert R."/>
            <person name="Binder M."/>
            <person name="Bloem J."/>
            <person name="Labutti K."/>
            <person name="Salamov A."/>
            <person name="Andreopoulos B."/>
            <person name="Baker S."/>
            <person name="Barry K."/>
            <person name="Bills G."/>
            <person name="Bluhm B."/>
            <person name="Cannon C."/>
            <person name="Castanera R."/>
            <person name="Culley D."/>
            <person name="Daum C."/>
            <person name="Ezra D."/>
            <person name="Gonzalez J."/>
            <person name="Henrissat B."/>
            <person name="Kuo A."/>
            <person name="Liang C."/>
            <person name="Lipzen A."/>
            <person name="Lutzoni F."/>
            <person name="Magnuson J."/>
            <person name="Mondo S."/>
            <person name="Nolan M."/>
            <person name="Ohm R."/>
            <person name="Pangilinan J."/>
            <person name="Park H.-J."/>
            <person name="Ramirez L."/>
            <person name="Alfaro M."/>
            <person name="Sun H."/>
            <person name="Tritt A."/>
            <person name="Yoshinaga Y."/>
            <person name="Zwiers L.-H."/>
            <person name="Turgeon B."/>
            <person name="Goodwin S."/>
            <person name="Spatafora J."/>
            <person name="Crous P."/>
            <person name="Grigoriev I."/>
        </authorList>
    </citation>
    <scope>NUCLEOTIDE SEQUENCE</scope>
    <source>
        <strain evidence="1">CBS 122368</strain>
    </source>
</reference>
<proteinExistence type="predicted"/>
<dbReference type="OrthoDB" id="3790856at2759"/>
<evidence type="ECO:0000313" key="1">
    <source>
        <dbReference type="EMBL" id="KAF2243138.1"/>
    </source>
</evidence>
<organism evidence="1 2">
    <name type="scientific">Trematosphaeria pertusa</name>
    <dbReference type="NCBI Taxonomy" id="390896"/>
    <lineage>
        <taxon>Eukaryota</taxon>
        <taxon>Fungi</taxon>
        <taxon>Dikarya</taxon>
        <taxon>Ascomycota</taxon>
        <taxon>Pezizomycotina</taxon>
        <taxon>Dothideomycetes</taxon>
        <taxon>Pleosporomycetidae</taxon>
        <taxon>Pleosporales</taxon>
        <taxon>Massarineae</taxon>
        <taxon>Trematosphaeriaceae</taxon>
        <taxon>Trematosphaeria</taxon>
    </lineage>
</organism>
<accession>A0A6A6HZE0</accession>
<keyword evidence="2" id="KW-1185">Reference proteome</keyword>
<dbReference type="EMBL" id="ML987206">
    <property type="protein sequence ID" value="KAF2243138.1"/>
    <property type="molecule type" value="Genomic_DNA"/>
</dbReference>
<dbReference type="Proteomes" id="UP000800094">
    <property type="component" value="Unassembled WGS sequence"/>
</dbReference>
<evidence type="ECO:0000313" key="2">
    <source>
        <dbReference type="Proteomes" id="UP000800094"/>
    </source>
</evidence>
<dbReference type="GeneID" id="54585640"/>
<protein>
    <submittedName>
        <fullName evidence="1">Uncharacterized protein</fullName>
    </submittedName>
</protein>